<keyword evidence="2" id="KW-1185">Reference proteome</keyword>
<proteinExistence type="predicted"/>
<accession>A0A6A0A891</accession>
<evidence type="ECO:0000313" key="1">
    <source>
        <dbReference type="EMBL" id="GFH28681.1"/>
    </source>
</evidence>
<reference evidence="1 2" key="1">
    <citation type="submission" date="2020-02" db="EMBL/GenBank/DDBJ databases">
        <title>Draft genome sequence of Haematococcus lacustris strain NIES-144.</title>
        <authorList>
            <person name="Morimoto D."/>
            <person name="Nakagawa S."/>
            <person name="Yoshida T."/>
            <person name="Sawayama S."/>
        </authorList>
    </citation>
    <scope>NUCLEOTIDE SEQUENCE [LARGE SCALE GENOMIC DNA]</scope>
    <source>
        <strain evidence="1 2">NIES-144</strain>
    </source>
</reference>
<comment type="caution">
    <text evidence="1">The sequence shown here is derived from an EMBL/GenBank/DDBJ whole genome shotgun (WGS) entry which is preliminary data.</text>
</comment>
<name>A0A6A0A891_HAELA</name>
<protein>
    <submittedName>
        <fullName evidence="1">Uncharacterized protein</fullName>
    </submittedName>
</protein>
<evidence type="ECO:0000313" key="2">
    <source>
        <dbReference type="Proteomes" id="UP000485058"/>
    </source>
</evidence>
<gene>
    <name evidence="1" type="ORF">HaLaN_27215</name>
</gene>
<organism evidence="1 2">
    <name type="scientific">Haematococcus lacustris</name>
    <name type="common">Green alga</name>
    <name type="synonym">Haematococcus pluvialis</name>
    <dbReference type="NCBI Taxonomy" id="44745"/>
    <lineage>
        <taxon>Eukaryota</taxon>
        <taxon>Viridiplantae</taxon>
        <taxon>Chlorophyta</taxon>
        <taxon>core chlorophytes</taxon>
        <taxon>Chlorophyceae</taxon>
        <taxon>CS clade</taxon>
        <taxon>Chlamydomonadales</taxon>
        <taxon>Haematococcaceae</taxon>
        <taxon>Haematococcus</taxon>
    </lineage>
</organism>
<dbReference type="Proteomes" id="UP000485058">
    <property type="component" value="Unassembled WGS sequence"/>
</dbReference>
<feature type="non-terminal residue" evidence="1">
    <location>
        <position position="69"/>
    </location>
</feature>
<dbReference type="AlphaFoldDB" id="A0A6A0A891"/>
<dbReference type="EMBL" id="BLLF01003989">
    <property type="protein sequence ID" value="GFH28681.1"/>
    <property type="molecule type" value="Genomic_DNA"/>
</dbReference>
<sequence length="69" mass="7505">MGSLRLLKGPCQVMVHDSWSCGAWLRLMLSLGAAQAMLGVRYFRLLHVRGQEGPAVCLGHAVQWLEAAG</sequence>